<dbReference type="SUPFAM" id="SSF48208">
    <property type="entry name" value="Six-hairpin glycosidases"/>
    <property type="match status" value="1"/>
</dbReference>
<dbReference type="PANTHER" id="PTHR23403">
    <property type="entry name" value="TREHALASE"/>
    <property type="match status" value="1"/>
</dbReference>
<dbReference type="GO" id="GO:0005993">
    <property type="term" value="P:trehalose catabolic process"/>
    <property type="evidence" value="ECO:0007669"/>
    <property type="project" value="TreeGrafter"/>
</dbReference>
<dbReference type="Pfam" id="PF01204">
    <property type="entry name" value="Trehalase"/>
    <property type="match status" value="1"/>
</dbReference>
<feature type="non-terminal residue" evidence="6">
    <location>
        <position position="307"/>
    </location>
</feature>
<accession>A0A9N9HX20</accession>
<organism evidence="6 7">
    <name type="scientific">Acaulospora morrowiae</name>
    <dbReference type="NCBI Taxonomy" id="94023"/>
    <lineage>
        <taxon>Eukaryota</taxon>
        <taxon>Fungi</taxon>
        <taxon>Fungi incertae sedis</taxon>
        <taxon>Mucoromycota</taxon>
        <taxon>Glomeromycotina</taxon>
        <taxon>Glomeromycetes</taxon>
        <taxon>Diversisporales</taxon>
        <taxon>Acaulosporaceae</taxon>
        <taxon>Acaulospora</taxon>
    </lineage>
</organism>
<evidence type="ECO:0000256" key="3">
    <source>
        <dbReference type="ARBA" id="ARBA00023295"/>
    </source>
</evidence>
<evidence type="ECO:0000256" key="2">
    <source>
        <dbReference type="ARBA" id="ARBA00022801"/>
    </source>
</evidence>
<dbReference type="Gene3D" id="1.50.10.10">
    <property type="match status" value="1"/>
</dbReference>
<dbReference type="GO" id="GO:0004555">
    <property type="term" value="F:alpha,alpha-trehalase activity"/>
    <property type="evidence" value="ECO:0007669"/>
    <property type="project" value="UniProtKB-EC"/>
</dbReference>
<proteinExistence type="inferred from homology"/>
<keyword evidence="5" id="KW-0732">Signal</keyword>
<name>A0A9N9HX20_9GLOM</name>
<dbReference type="PRINTS" id="PR00744">
    <property type="entry name" value="GLHYDRLASE37"/>
</dbReference>
<dbReference type="OrthoDB" id="3542292at2759"/>
<reference evidence="6" key="1">
    <citation type="submission" date="2021-06" db="EMBL/GenBank/DDBJ databases">
        <authorList>
            <person name="Kallberg Y."/>
            <person name="Tangrot J."/>
            <person name="Rosling A."/>
        </authorList>
    </citation>
    <scope>NUCLEOTIDE SEQUENCE</scope>
    <source>
        <strain evidence="6">CL551</strain>
    </source>
</reference>
<evidence type="ECO:0000256" key="1">
    <source>
        <dbReference type="ARBA" id="ARBA00005615"/>
    </source>
</evidence>
<dbReference type="Proteomes" id="UP000789342">
    <property type="component" value="Unassembled WGS sequence"/>
</dbReference>
<gene>
    <name evidence="6" type="ORF">AMORRO_LOCUS12629</name>
</gene>
<sequence>MKTQWTTFTHVFVTSWMLVAVNPGYLSVNASYRYLCDSPIYCPGPFLEKIQLNRVFNDSKTFVDMPTLKPLEEVIAAFSRIPQNASRDTLLDFISTYFGSEGQELVPATLDHFPYHPSFLQKIRSPILYEFAIRVHNYWPNLARKVDQSFMCAGCVSSFIPMNRSFVIPGGRFREIYYWDSYFVIEGLLVSELYGVAKDMILNFLDFVETYGFVPNGSRIYYLNRSQPPLLVQMVKIYYQATNDTSLLFHAFPTLIKEYNFWRQNTSIHVTSPKSQKRYTLNRYIVHNISPRPESYFEDYETVELAT</sequence>
<dbReference type="EMBL" id="CAJVPV010019152">
    <property type="protein sequence ID" value="CAG8710030.1"/>
    <property type="molecule type" value="Genomic_DNA"/>
</dbReference>
<evidence type="ECO:0000256" key="4">
    <source>
        <dbReference type="RuleBase" id="RU361180"/>
    </source>
</evidence>
<protein>
    <recommendedName>
        <fullName evidence="4">Trehalase</fullName>
        <ecNumber evidence="4">3.2.1.28</ecNumber>
    </recommendedName>
    <alternativeName>
        <fullName evidence="4">Alpha-trehalose glucohydrolase</fullName>
    </alternativeName>
</protein>
<comment type="caution">
    <text evidence="6">The sequence shown here is derived from an EMBL/GenBank/DDBJ whole genome shotgun (WGS) entry which is preliminary data.</text>
</comment>
<dbReference type="PANTHER" id="PTHR23403:SF1">
    <property type="entry name" value="TREHALASE"/>
    <property type="match status" value="1"/>
</dbReference>
<dbReference type="InterPro" id="IPR001661">
    <property type="entry name" value="Glyco_hydro_37"/>
</dbReference>
<feature type="chain" id="PRO_5040255195" description="Trehalase" evidence="5">
    <location>
        <begin position="24"/>
        <end position="307"/>
    </location>
</feature>
<keyword evidence="3 4" id="KW-0326">Glycosidase</keyword>
<dbReference type="InterPro" id="IPR018232">
    <property type="entry name" value="Glyco_hydro_37_CS"/>
</dbReference>
<dbReference type="EC" id="3.2.1.28" evidence="4"/>
<keyword evidence="7" id="KW-1185">Reference proteome</keyword>
<dbReference type="InterPro" id="IPR008928">
    <property type="entry name" value="6-hairpin_glycosidase_sf"/>
</dbReference>
<keyword evidence="2 4" id="KW-0378">Hydrolase</keyword>
<evidence type="ECO:0000256" key="5">
    <source>
        <dbReference type="SAM" id="SignalP"/>
    </source>
</evidence>
<dbReference type="InterPro" id="IPR012341">
    <property type="entry name" value="6hp_glycosidase-like_sf"/>
</dbReference>
<feature type="signal peptide" evidence="5">
    <location>
        <begin position="1"/>
        <end position="23"/>
    </location>
</feature>
<dbReference type="PROSITE" id="PS00927">
    <property type="entry name" value="TREHALASE_1"/>
    <property type="match status" value="1"/>
</dbReference>
<evidence type="ECO:0000313" key="6">
    <source>
        <dbReference type="EMBL" id="CAG8710030.1"/>
    </source>
</evidence>
<comment type="catalytic activity">
    <reaction evidence="4">
        <text>alpha,alpha-trehalose + H2O = alpha-D-glucose + beta-D-glucose</text>
        <dbReference type="Rhea" id="RHEA:32675"/>
        <dbReference type="ChEBI" id="CHEBI:15377"/>
        <dbReference type="ChEBI" id="CHEBI:15903"/>
        <dbReference type="ChEBI" id="CHEBI:16551"/>
        <dbReference type="ChEBI" id="CHEBI:17925"/>
        <dbReference type="EC" id="3.2.1.28"/>
    </reaction>
</comment>
<evidence type="ECO:0000313" key="7">
    <source>
        <dbReference type="Proteomes" id="UP000789342"/>
    </source>
</evidence>
<dbReference type="AlphaFoldDB" id="A0A9N9HX20"/>
<comment type="similarity">
    <text evidence="1 4">Belongs to the glycosyl hydrolase 37 family.</text>
</comment>